<sequence length="434" mass="49863">MYIKGMKNEEFLKFVTDGQKKNTHKSIDGYLNKKPGFVCRIADALVQRNICLNNKMLIKDDPKTYVLQVYKEETVLNERKNRNEKDEEKEGQKNDKQLGFSIPGHLIFHNTLESVVIDIKMHINLGDVRSYPSEYASDPQSFTRQKLLLLWNNNCKFEFVLKAGAFFSVKLHISDWVKPQTLVIKGSILTYSLPGVTIEKQLPGLSNEPLLLFLLFYANTLLWKDKLLKNEKIFEKHIFSKFLSFVVIGFIKNWIYLRRYTLPHFSQSLTEIEGNEVFATMQFCRLFFASCIKITFWTRSPSSFSHFPAKILAKLPWFGSFLTSGEDQQSCSVLSPGLNSPVEPPERLQEDTTVKGALGDVELVFETGVRQLRILILKFRGLGHRPEEANLLVHLMGTECEPLHLCLAMRRSQSRQLQEDGMEPGLAPPPQQLL</sequence>
<evidence type="ECO:0000313" key="3">
    <source>
        <dbReference type="Proteomes" id="UP000316079"/>
    </source>
</evidence>
<evidence type="ECO:0000313" key="2">
    <source>
        <dbReference type="EMBL" id="TRY56984.1"/>
    </source>
</evidence>
<accession>A0A553MUX7</accession>
<name>A0A553MUX7_9TELE</name>
<comment type="caution">
    <text evidence="2">The sequence shown here is derived from an EMBL/GenBank/DDBJ whole genome shotgun (WGS) entry which is preliminary data.</text>
</comment>
<dbReference type="Proteomes" id="UP000316079">
    <property type="component" value="Unassembled WGS sequence"/>
</dbReference>
<reference evidence="2 3" key="1">
    <citation type="journal article" date="2019" name="Sci. Data">
        <title>Hybrid genome assembly and annotation of Danionella translucida.</title>
        <authorList>
            <person name="Kadobianskyi M."/>
            <person name="Schulze L."/>
            <person name="Schuelke M."/>
            <person name="Judkewitz B."/>
        </authorList>
    </citation>
    <scope>NUCLEOTIDE SEQUENCE [LARGE SCALE GENOMIC DNA]</scope>
    <source>
        <strain evidence="2 3">Bolton</strain>
    </source>
</reference>
<protein>
    <submittedName>
        <fullName evidence="2">Uncharacterized protein</fullName>
    </submittedName>
</protein>
<proteinExistence type="predicted"/>
<feature type="region of interest" description="Disordered" evidence="1">
    <location>
        <begin position="78"/>
        <end position="97"/>
    </location>
</feature>
<evidence type="ECO:0000256" key="1">
    <source>
        <dbReference type="SAM" id="MobiDB-lite"/>
    </source>
</evidence>
<dbReference type="EMBL" id="SRMA01027249">
    <property type="protein sequence ID" value="TRY56984.1"/>
    <property type="molecule type" value="Genomic_DNA"/>
</dbReference>
<dbReference type="AlphaFoldDB" id="A0A553MUX7"/>
<organism evidence="2 3">
    <name type="scientific">Danionella cerebrum</name>
    <dbReference type="NCBI Taxonomy" id="2873325"/>
    <lineage>
        <taxon>Eukaryota</taxon>
        <taxon>Metazoa</taxon>
        <taxon>Chordata</taxon>
        <taxon>Craniata</taxon>
        <taxon>Vertebrata</taxon>
        <taxon>Euteleostomi</taxon>
        <taxon>Actinopterygii</taxon>
        <taxon>Neopterygii</taxon>
        <taxon>Teleostei</taxon>
        <taxon>Ostariophysi</taxon>
        <taxon>Cypriniformes</taxon>
        <taxon>Danionidae</taxon>
        <taxon>Danioninae</taxon>
        <taxon>Danionella</taxon>
    </lineage>
</organism>
<keyword evidence="3" id="KW-1185">Reference proteome</keyword>
<feature type="compositionally biased region" description="Basic and acidic residues" evidence="1">
    <location>
        <begin position="78"/>
        <end position="96"/>
    </location>
</feature>
<gene>
    <name evidence="2" type="ORF">DNTS_023905</name>
</gene>